<name>A0A1R1QW40_9BACI</name>
<dbReference type="InterPro" id="IPR019264">
    <property type="entry name" value="DUF2179"/>
</dbReference>
<evidence type="ECO:0000256" key="4">
    <source>
        <dbReference type="ARBA" id="ARBA00022989"/>
    </source>
</evidence>
<dbReference type="AlphaFoldDB" id="A0A1R1QW40"/>
<reference evidence="8 9" key="1">
    <citation type="submission" date="2017-01" db="EMBL/GenBank/DDBJ databases">
        <title>Bacillus phylogenomics.</title>
        <authorList>
            <person name="Dunlap C."/>
        </authorList>
    </citation>
    <scope>NUCLEOTIDE SEQUENCE [LARGE SCALE GENOMIC DNA]</scope>
    <source>
        <strain evidence="8 9">NRRL B-41282</strain>
    </source>
</reference>
<keyword evidence="5 6" id="KW-0472">Membrane</keyword>
<proteinExistence type="predicted"/>
<evidence type="ECO:0000259" key="7">
    <source>
        <dbReference type="Pfam" id="PF10035"/>
    </source>
</evidence>
<evidence type="ECO:0000256" key="5">
    <source>
        <dbReference type="ARBA" id="ARBA00023136"/>
    </source>
</evidence>
<dbReference type="PANTHER" id="PTHR33545:SF9">
    <property type="entry name" value="UPF0750 MEMBRANE PROTEIN YITE"/>
    <property type="match status" value="1"/>
</dbReference>
<evidence type="ECO:0000256" key="1">
    <source>
        <dbReference type="ARBA" id="ARBA00004651"/>
    </source>
</evidence>
<keyword evidence="3 6" id="KW-0812">Transmembrane</keyword>
<keyword evidence="2" id="KW-1003">Cell membrane</keyword>
<sequence length="284" mass="30454">MTFDKNRYHFFSVLRDYGCILIGAAIVAVTFNMFLLPNRIAAGGVSGISTILQSFGFEAAYVQWAFNIPLFVAGVLILGGKFGMKTLVGSVFLPFVVYLTRDITPATANPLLAAIFGGVGIGAGIGIVFLGRGSTGGTALAAQIIHKYTGLSQGKCLALIDGTIVLAAMFVFNIEQGLYAMLGVYISSKTIDVIQVGFNRSKMAMIITNREEEVRKAVLVKIDRGITKISAVGGYTDDERPILMCVVGQTEFTKLKQLVKHIDESAFVIAMDASEVLGEGFKRA</sequence>
<evidence type="ECO:0000313" key="9">
    <source>
        <dbReference type="Proteomes" id="UP000187367"/>
    </source>
</evidence>
<dbReference type="GO" id="GO:0005886">
    <property type="term" value="C:plasma membrane"/>
    <property type="evidence" value="ECO:0007669"/>
    <property type="project" value="UniProtKB-SubCell"/>
</dbReference>
<dbReference type="PIRSF" id="PIRSF006483">
    <property type="entry name" value="Membrane_protein_YitT"/>
    <property type="match status" value="1"/>
</dbReference>
<feature type="domain" description="DUF2179" evidence="7">
    <location>
        <begin position="224"/>
        <end position="278"/>
    </location>
</feature>
<organism evidence="8 9">
    <name type="scientific">Bacillus swezeyi</name>
    <dbReference type="NCBI Taxonomy" id="1925020"/>
    <lineage>
        <taxon>Bacteria</taxon>
        <taxon>Bacillati</taxon>
        <taxon>Bacillota</taxon>
        <taxon>Bacilli</taxon>
        <taxon>Bacillales</taxon>
        <taxon>Bacillaceae</taxon>
        <taxon>Bacillus</taxon>
    </lineage>
</organism>
<dbReference type="InterPro" id="IPR015867">
    <property type="entry name" value="N-reg_PII/ATP_PRibTrfase_C"/>
</dbReference>
<keyword evidence="9" id="KW-1185">Reference proteome</keyword>
<dbReference type="CDD" id="cd16380">
    <property type="entry name" value="YitT_C"/>
    <property type="match status" value="1"/>
</dbReference>
<dbReference type="EMBL" id="MTJL01000005">
    <property type="protein sequence ID" value="OMI08876.1"/>
    <property type="molecule type" value="Genomic_DNA"/>
</dbReference>
<feature type="transmembrane region" description="Helical" evidence="6">
    <location>
        <begin position="20"/>
        <end position="41"/>
    </location>
</feature>
<evidence type="ECO:0000313" key="8">
    <source>
        <dbReference type="EMBL" id="OMI08876.1"/>
    </source>
</evidence>
<accession>A0A1R1RYE2</accession>
<accession>A0A1R1QW40</accession>
<evidence type="ECO:0000256" key="3">
    <source>
        <dbReference type="ARBA" id="ARBA00022692"/>
    </source>
</evidence>
<feature type="transmembrane region" description="Helical" evidence="6">
    <location>
        <begin position="110"/>
        <end position="131"/>
    </location>
</feature>
<dbReference type="PANTHER" id="PTHR33545">
    <property type="entry name" value="UPF0750 MEMBRANE PROTEIN YITT-RELATED"/>
    <property type="match status" value="1"/>
</dbReference>
<evidence type="ECO:0000256" key="2">
    <source>
        <dbReference type="ARBA" id="ARBA00022475"/>
    </source>
</evidence>
<protein>
    <recommendedName>
        <fullName evidence="7">DUF2179 domain-containing protein</fullName>
    </recommendedName>
</protein>
<dbReference type="RefSeq" id="WP_076761115.1">
    <property type="nucleotide sequence ID" value="NZ_JARMMH010000011.1"/>
</dbReference>
<evidence type="ECO:0000256" key="6">
    <source>
        <dbReference type="SAM" id="Phobius"/>
    </source>
</evidence>
<gene>
    <name evidence="8" type="ORF">BW143_02140</name>
</gene>
<dbReference type="Proteomes" id="UP000187367">
    <property type="component" value="Unassembled WGS sequence"/>
</dbReference>
<dbReference type="InterPro" id="IPR051461">
    <property type="entry name" value="UPF0750_membrane"/>
</dbReference>
<dbReference type="Pfam" id="PF10035">
    <property type="entry name" value="DUF2179"/>
    <property type="match status" value="1"/>
</dbReference>
<dbReference type="OrthoDB" id="1758221at2"/>
<dbReference type="Pfam" id="PF02588">
    <property type="entry name" value="YitT_membrane"/>
    <property type="match status" value="1"/>
</dbReference>
<dbReference type="Gene3D" id="3.30.70.120">
    <property type="match status" value="1"/>
</dbReference>
<comment type="caution">
    <text evidence="8">The sequence shown here is derived from an EMBL/GenBank/DDBJ whole genome shotgun (WGS) entry which is preliminary data.</text>
</comment>
<keyword evidence="4 6" id="KW-1133">Transmembrane helix</keyword>
<dbReference type="InterPro" id="IPR003740">
    <property type="entry name" value="YitT"/>
</dbReference>
<feature type="transmembrane region" description="Helical" evidence="6">
    <location>
        <begin position="86"/>
        <end position="104"/>
    </location>
</feature>
<comment type="subcellular location">
    <subcellularLocation>
        <location evidence="1">Cell membrane</location>
        <topology evidence="1">Multi-pass membrane protein</topology>
    </subcellularLocation>
</comment>